<dbReference type="GO" id="GO:0046872">
    <property type="term" value="F:metal ion binding"/>
    <property type="evidence" value="ECO:0007669"/>
    <property type="project" value="UniProtKB-KW"/>
</dbReference>
<dbReference type="GO" id="GO:0006013">
    <property type="term" value="P:mannose metabolic process"/>
    <property type="evidence" value="ECO:0007669"/>
    <property type="project" value="InterPro"/>
</dbReference>
<dbReference type="eggNOG" id="COG0383">
    <property type="taxonomic scope" value="Bacteria"/>
</dbReference>
<dbReference type="GO" id="GO:0009313">
    <property type="term" value="P:oligosaccharide catabolic process"/>
    <property type="evidence" value="ECO:0007669"/>
    <property type="project" value="TreeGrafter"/>
</dbReference>
<dbReference type="STRING" id="1379270.GEMMAAP_10610"/>
<evidence type="ECO:0000313" key="7">
    <source>
        <dbReference type="Proteomes" id="UP000076404"/>
    </source>
</evidence>
<protein>
    <recommendedName>
        <fullName evidence="5">Glycoside hydrolase family 38 central domain-containing protein</fullName>
    </recommendedName>
</protein>
<dbReference type="Pfam" id="PF09261">
    <property type="entry name" value="Alpha-mann_mid"/>
    <property type="match status" value="1"/>
</dbReference>
<dbReference type="Gene3D" id="1.20.1270.50">
    <property type="entry name" value="Glycoside hydrolase family 38, central domain"/>
    <property type="match status" value="1"/>
</dbReference>
<sequence length="876" mass="94801">MAPRFRQRLVALVDAVLDAPSGPFLLDGQAITLCDYLTVRPNREPEIRTALGEGTLEAGPWYVLADNLIPSGEAIVRNLEAGARVLRRLGATSPAVAYCPDSFGHPAAMPTIAAGFGFPVAIVWRGMGGAAHPHSGAFLWEARDGSTVLAHHLPPDGYEFGSALPTDPEAATDRWARLRPNLTSPLGLPIALLLNGADHHARQASLPQALTALQRAAAGYATIQPSTLVSWRDAFVAAAASGSVSVPRVAGELRDSYGYTWTLSGTLATRAHQKRRNALLERGLLRDVEPWMALARLHGPRTASSADPGARLTMVQLPALLHRTWEDLLATHPHDTLCGCSIDAVARHMDSQQELVAEQGKGLREAALQEVVGYDAVSARSETRFDWRRLLLRNRAPRPRGGVAVVRLLETLGDVPVGPGSGAFPMPVGGSATLETGAVQSQAIHSKDGFVRRESPQHYPDNDLVRVHTTLLWVPDVPAMGVQAWSNADWAQTSAPPTAVAVHRESTGIRVTNGRLSLSLSQQHTSPQLSLQVDDRVLHQLLSLHVQHDEGDSYTPSLRGPVETLRCTRARVVIDGPLRATIRLWWRTASDTRRAAADGRIDAVTDVCIDAMSPVVVCHVRGRSWRTNHRLQLVWHTDVQHGAVWADAAFGPVQRRAIVAPANATETVPTTMPMHRWAMQVNPMFGATMVADGLAEAEAQDHQLALTLVRGIGELSKATLPERPGHAGWPSPVPDAQCVGHFQARSALYLHGPLSDDTLSRVRDVCDDVLLPLVGESWRDAERAGSWSGPEVLGEAYELSACTISSQDPQAIIIRVVNLTARSAWGTVRLPHDGPWEVTRCRLDETPLDAAHQCTGAYTFEGRPGEVLTLRVRPAV</sequence>
<organism evidence="6 7">
    <name type="scientific">Gemmatimonas phototrophica</name>
    <dbReference type="NCBI Taxonomy" id="1379270"/>
    <lineage>
        <taxon>Bacteria</taxon>
        <taxon>Pseudomonadati</taxon>
        <taxon>Gemmatimonadota</taxon>
        <taxon>Gemmatimonadia</taxon>
        <taxon>Gemmatimonadales</taxon>
        <taxon>Gemmatimonadaceae</taxon>
        <taxon>Gemmatimonas</taxon>
    </lineage>
</organism>
<gene>
    <name evidence="6" type="ORF">GEMMAAP_10610</name>
</gene>
<reference evidence="6 7" key="2">
    <citation type="journal article" date="2016" name="Environ. Microbiol. Rep.">
        <title>Metagenomic evidence for the presence of phototrophic Gemmatimonadetes bacteria in diverse environments.</title>
        <authorList>
            <person name="Zeng Y."/>
            <person name="Baumbach J."/>
            <person name="Barbosa E.G."/>
            <person name="Azevedo V."/>
            <person name="Zhang C."/>
            <person name="Koblizek M."/>
        </authorList>
    </citation>
    <scope>NUCLEOTIDE SEQUENCE [LARGE SCALE GENOMIC DNA]</scope>
    <source>
        <strain evidence="6 7">AP64</strain>
    </source>
</reference>
<comment type="similarity">
    <text evidence="1">Belongs to the glycosyl hydrolase 38 family.</text>
</comment>
<evidence type="ECO:0000256" key="3">
    <source>
        <dbReference type="ARBA" id="ARBA00022801"/>
    </source>
</evidence>
<dbReference type="InterPro" id="IPR028995">
    <property type="entry name" value="Glyco_hydro_57/38_cen_sf"/>
</dbReference>
<dbReference type="SUPFAM" id="SSF88688">
    <property type="entry name" value="Families 57/38 glycoside transferase middle domain"/>
    <property type="match status" value="1"/>
</dbReference>
<dbReference type="GO" id="GO:0004559">
    <property type="term" value="F:alpha-mannosidase activity"/>
    <property type="evidence" value="ECO:0007669"/>
    <property type="project" value="InterPro"/>
</dbReference>
<dbReference type="KEGG" id="gph:GEMMAAP_10610"/>
<dbReference type="PANTHER" id="PTHR46017:SF2">
    <property type="entry name" value="MANNOSYLGLYCERATE HYDROLASE"/>
    <property type="match status" value="1"/>
</dbReference>
<dbReference type="InterPro" id="IPR011013">
    <property type="entry name" value="Gal_mutarotase_sf_dom"/>
</dbReference>
<dbReference type="InterPro" id="IPR037094">
    <property type="entry name" value="Glyco_hydro_38_cen_sf"/>
</dbReference>
<dbReference type="InterPro" id="IPR027291">
    <property type="entry name" value="Glyco_hydro_38_N_sf"/>
</dbReference>
<dbReference type="InterPro" id="IPR000602">
    <property type="entry name" value="Glyco_hydro_38_N"/>
</dbReference>
<dbReference type="InterPro" id="IPR011330">
    <property type="entry name" value="Glyco_hydro/deAcase_b/a-brl"/>
</dbReference>
<dbReference type="Gene3D" id="2.70.98.30">
    <property type="entry name" value="Golgi alpha-mannosidase II, domain 4"/>
    <property type="match status" value="1"/>
</dbReference>
<evidence type="ECO:0000313" key="6">
    <source>
        <dbReference type="EMBL" id="AMW05148.1"/>
    </source>
</evidence>
<evidence type="ECO:0000256" key="2">
    <source>
        <dbReference type="ARBA" id="ARBA00022723"/>
    </source>
</evidence>
<dbReference type="AlphaFoldDB" id="A0A143BJE8"/>
<feature type="domain" description="Glycoside hydrolase family 38 central" evidence="5">
    <location>
        <begin position="262"/>
        <end position="353"/>
    </location>
</feature>
<evidence type="ECO:0000259" key="5">
    <source>
        <dbReference type="SMART" id="SM00872"/>
    </source>
</evidence>
<keyword evidence="7" id="KW-1185">Reference proteome</keyword>
<evidence type="ECO:0000256" key="1">
    <source>
        <dbReference type="ARBA" id="ARBA00009792"/>
    </source>
</evidence>
<keyword evidence="4" id="KW-0326">Glycosidase</keyword>
<accession>A0A143BJE8</accession>
<keyword evidence="2" id="KW-0479">Metal-binding</keyword>
<dbReference type="SUPFAM" id="SSF74650">
    <property type="entry name" value="Galactose mutarotase-like"/>
    <property type="match status" value="1"/>
</dbReference>
<evidence type="ECO:0000256" key="4">
    <source>
        <dbReference type="ARBA" id="ARBA00023295"/>
    </source>
</evidence>
<dbReference type="SMART" id="SM00872">
    <property type="entry name" value="Alpha-mann_mid"/>
    <property type="match status" value="1"/>
</dbReference>
<dbReference type="InterPro" id="IPR015341">
    <property type="entry name" value="Glyco_hydro_38_cen"/>
</dbReference>
<dbReference type="Proteomes" id="UP000076404">
    <property type="component" value="Chromosome"/>
</dbReference>
<reference evidence="6 7" key="1">
    <citation type="journal article" date="2014" name="Proc. Natl. Acad. Sci. U.S.A.">
        <title>Functional type 2 photosynthetic reaction centers found in the rare bacterial phylum Gemmatimonadetes.</title>
        <authorList>
            <person name="Zeng Y."/>
            <person name="Feng F."/>
            <person name="Medova H."/>
            <person name="Dean J."/>
            <person name="Koblizek M."/>
        </authorList>
    </citation>
    <scope>NUCLEOTIDE SEQUENCE [LARGE SCALE GENOMIC DNA]</scope>
    <source>
        <strain evidence="6 7">AP64</strain>
    </source>
</reference>
<dbReference type="PANTHER" id="PTHR46017">
    <property type="entry name" value="ALPHA-MANNOSIDASE 2C1"/>
    <property type="match status" value="1"/>
</dbReference>
<dbReference type="Gene3D" id="3.20.110.10">
    <property type="entry name" value="Glycoside hydrolase 38, N terminal domain"/>
    <property type="match status" value="1"/>
</dbReference>
<proteinExistence type="inferred from homology"/>
<dbReference type="GO" id="GO:0030246">
    <property type="term" value="F:carbohydrate binding"/>
    <property type="evidence" value="ECO:0007669"/>
    <property type="project" value="InterPro"/>
</dbReference>
<dbReference type="SUPFAM" id="SSF88713">
    <property type="entry name" value="Glycoside hydrolase/deacetylase"/>
    <property type="match status" value="1"/>
</dbReference>
<keyword evidence="3" id="KW-0378">Hydrolase</keyword>
<dbReference type="EMBL" id="CP011454">
    <property type="protein sequence ID" value="AMW05148.1"/>
    <property type="molecule type" value="Genomic_DNA"/>
</dbReference>
<dbReference type="Pfam" id="PF01074">
    <property type="entry name" value="Glyco_hydro_38N"/>
    <property type="match status" value="1"/>
</dbReference>
<name>A0A143BJE8_9BACT</name>